<feature type="domain" description="DUF7998" evidence="2">
    <location>
        <begin position="31"/>
        <end position="119"/>
    </location>
</feature>
<evidence type="ECO:0000256" key="1">
    <source>
        <dbReference type="SAM" id="MobiDB-lite"/>
    </source>
</evidence>
<evidence type="ECO:0000313" key="4">
    <source>
        <dbReference type="Proteomes" id="UP000011560"/>
    </source>
</evidence>
<organism evidence="3 4">
    <name type="scientific">Halovivax asiaticus JCM 14624</name>
    <dbReference type="NCBI Taxonomy" id="1227490"/>
    <lineage>
        <taxon>Archaea</taxon>
        <taxon>Methanobacteriati</taxon>
        <taxon>Methanobacteriota</taxon>
        <taxon>Stenosarchaea group</taxon>
        <taxon>Halobacteria</taxon>
        <taxon>Halobacteriales</taxon>
        <taxon>Natrialbaceae</taxon>
        <taxon>Halovivax</taxon>
    </lineage>
</organism>
<keyword evidence="4" id="KW-1185">Reference proteome</keyword>
<dbReference type="Proteomes" id="UP000011560">
    <property type="component" value="Unassembled WGS sequence"/>
</dbReference>
<dbReference type="AlphaFoldDB" id="M0BKD3"/>
<proteinExistence type="predicted"/>
<comment type="caution">
    <text evidence="3">The sequence shown here is derived from an EMBL/GenBank/DDBJ whole genome shotgun (WGS) entry which is preliminary data.</text>
</comment>
<evidence type="ECO:0000313" key="3">
    <source>
        <dbReference type="EMBL" id="ELZ10768.1"/>
    </source>
</evidence>
<dbReference type="Pfam" id="PF25979">
    <property type="entry name" value="DUF7998"/>
    <property type="match status" value="2"/>
</dbReference>
<feature type="region of interest" description="Disordered" evidence="1">
    <location>
        <begin position="216"/>
        <end position="255"/>
    </location>
</feature>
<dbReference type="EMBL" id="AOIQ01000014">
    <property type="protein sequence ID" value="ELZ10768.1"/>
    <property type="molecule type" value="Genomic_DNA"/>
</dbReference>
<dbReference type="InterPro" id="IPR058311">
    <property type="entry name" value="DUF7998"/>
</dbReference>
<gene>
    <name evidence="3" type="ORF">C479_08153</name>
</gene>
<name>M0BKD3_9EURY</name>
<dbReference type="PATRIC" id="fig|1227490.4.peg.1654"/>
<feature type="compositionally biased region" description="Basic and acidic residues" evidence="1">
    <location>
        <begin position="244"/>
        <end position="255"/>
    </location>
</feature>
<accession>M0BKD3</accession>
<feature type="domain" description="DUF7998" evidence="2">
    <location>
        <begin position="139"/>
        <end position="213"/>
    </location>
</feature>
<protein>
    <recommendedName>
        <fullName evidence="2">DUF7998 domain-containing protein</fullName>
    </recommendedName>
</protein>
<reference evidence="3 4" key="1">
    <citation type="journal article" date="2014" name="PLoS Genet.">
        <title>Phylogenetically driven sequencing of extremely halophilic archaea reveals strategies for static and dynamic osmo-response.</title>
        <authorList>
            <person name="Becker E.A."/>
            <person name="Seitzer P.M."/>
            <person name="Tritt A."/>
            <person name="Larsen D."/>
            <person name="Krusor M."/>
            <person name="Yao A.I."/>
            <person name="Wu D."/>
            <person name="Madern D."/>
            <person name="Eisen J.A."/>
            <person name="Darling A.E."/>
            <person name="Facciotti M.T."/>
        </authorList>
    </citation>
    <scope>NUCLEOTIDE SEQUENCE [LARGE SCALE GENOMIC DNA]</scope>
    <source>
        <strain evidence="3 4">JCM 14624</strain>
    </source>
</reference>
<sequence>MFVTTGSRLRLVRLRMAGFANPFARGDDGGLFDDYDEFVPDTIPQPGPFLAGLSVLTGDDHLAFHRLTRELFEERGVYDMTFNYNLARLNLDTRHPDAGYRYAREQLDPTALVADGDPSNADDSCHRAASRRLDDSFPTGELSVLRAEFTPTTPFCPQCHTLAIGSFRAWNGLADRHEYDLVRVRAHPMHHKSESINEELAAMEAAYLETGDTSVSVEAGDVDGGTDDGMAPGETGMDGMYDQSTDRQRDVDAPF</sequence>
<evidence type="ECO:0000259" key="2">
    <source>
        <dbReference type="Pfam" id="PF25979"/>
    </source>
</evidence>